<reference evidence="8" key="1">
    <citation type="journal article" date="2007" name="Mol. Microbiol.">
        <title>An alpha-(1,4)-amylase is essential for alpha-(1,3)-glucan production and virulence in Histoplasma capsulatum.</title>
        <authorList>
            <person name="Marion C.L."/>
            <person name="Rappleye C.A."/>
            <person name="Engle J.T."/>
            <person name="Goldman W.E."/>
        </authorList>
    </citation>
    <scope>NUCLEOTIDE SEQUENCE</scope>
    <source>
        <strain evidence="8">G186A</strain>
    </source>
</reference>
<dbReference type="SUPFAM" id="SSF51445">
    <property type="entry name" value="(Trans)glycosidases"/>
    <property type="match status" value="1"/>
</dbReference>
<dbReference type="InterPro" id="IPR013780">
    <property type="entry name" value="Glyco_hydro_b"/>
</dbReference>
<dbReference type="CAZy" id="GH13">
    <property type="family name" value="Glycoside Hydrolase Family 13"/>
</dbReference>
<evidence type="ECO:0000313" key="8">
    <source>
        <dbReference type="EMBL" id="ABK62854.1"/>
    </source>
</evidence>
<evidence type="ECO:0000256" key="5">
    <source>
        <dbReference type="ARBA" id="ARBA00023277"/>
    </source>
</evidence>
<dbReference type="VEuPathDB" id="FungiDB:I7I52_12468"/>
<dbReference type="Gene3D" id="2.40.30.140">
    <property type="match status" value="1"/>
</dbReference>
<dbReference type="AlphaFoldDB" id="A0T074"/>
<keyword evidence="5" id="KW-0119">Carbohydrate metabolism</keyword>
<dbReference type="GO" id="GO:0004553">
    <property type="term" value="F:hydrolase activity, hydrolyzing O-glycosyl compounds"/>
    <property type="evidence" value="ECO:0007669"/>
    <property type="project" value="InterPro"/>
</dbReference>
<organism evidence="8">
    <name type="scientific">Ajellomyces capsulatus</name>
    <name type="common">Darling's disease fungus</name>
    <name type="synonym">Histoplasma capsulatum</name>
    <dbReference type="NCBI Taxonomy" id="5037"/>
    <lineage>
        <taxon>Eukaryota</taxon>
        <taxon>Fungi</taxon>
        <taxon>Dikarya</taxon>
        <taxon>Ascomycota</taxon>
        <taxon>Pezizomycotina</taxon>
        <taxon>Eurotiomycetes</taxon>
        <taxon>Eurotiomycetidae</taxon>
        <taxon>Onygenales</taxon>
        <taxon>Ajellomycetaceae</taxon>
        <taxon>Histoplasma</taxon>
    </lineage>
</organism>
<dbReference type="Proteomes" id="UP000670092">
    <property type="component" value="Unassembled WGS sequence"/>
</dbReference>
<dbReference type="EMBL" id="EF067865">
    <property type="protein sequence ID" value="ABK62854.1"/>
    <property type="molecule type" value="Genomic_DNA"/>
</dbReference>
<dbReference type="PANTHER" id="PTHR43447">
    <property type="entry name" value="ALPHA-AMYLASE"/>
    <property type="match status" value="1"/>
</dbReference>
<name>A0T074_AJECA</name>
<proteinExistence type="inferred from homology"/>
<protein>
    <submittedName>
        <fullName evidence="8">Alpha-(1,4)-amylase</fullName>
    </submittedName>
</protein>
<dbReference type="Pfam" id="PF00128">
    <property type="entry name" value="Alpha-amylase"/>
    <property type="match status" value="1"/>
</dbReference>
<dbReference type="NCBIfam" id="NF006968">
    <property type="entry name" value="PRK09441.1-1"/>
    <property type="match status" value="1"/>
</dbReference>
<dbReference type="CDD" id="cd11318">
    <property type="entry name" value="AmyAc_bac_fung_AmyA"/>
    <property type="match status" value="1"/>
</dbReference>
<keyword evidence="3" id="KW-0479">Metal-binding</keyword>
<evidence type="ECO:0000256" key="4">
    <source>
        <dbReference type="ARBA" id="ARBA00022801"/>
    </source>
</evidence>
<dbReference type="InterPro" id="IPR017853">
    <property type="entry name" value="GH"/>
</dbReference>
<dbReference type="Gene3D" id="2.60.40.1180">
    <property type="entry name" value="Golgi alpha-mannosidase II"/>
    <property type="match status" value="1"/>
</dbReference>
<keyword evidence="6" id="KW-0326">Glycosidase</keyword>
<dbReference type="Gene3D" id="3.20.20.80">
    <property type="entry name" value="Glycosidases"/>
    <property type="match status" value="1"/>
</dbReference>
<comment type="cofactor">
    <cofactor evidence="1">
        <name>Ca(2+)</name>
        <dbReference type="ChEBI" id="CHEBI:29108"/>
    </cofactor>
</comment>
<reference evidence="9 10" key="2">
    <citation type="submission" date="2021-01" db="EMBL/GenBank/DDBJ databases">
        <title>Chromosome-level genome assembly of a human fungal pathogen reveals clustering of transcriptionally co-regulated genes.</title>
        <authorList>
            <person name="Voorhies M."/>
            <person name="Cohen S."/>
            <person name="Shea T.P."/>
            <person name="Petrus S."/>
            <person name="Munoz J.F."/>
            <person name="Poplawski S."/>
            <person name="Goldman W.E."/>
            <person name="Michael T."/>
            <person name="Cuomo C.A."/>
            <person name="Sil A."/>
            <person name="Beyhan S."/>
        </authorList>
    </citation>
    <scope>NUCLEOTIDE SEQUENCE [LARGE SCALE GENOMIC DNA]</scope>
    <source>
        <strain evidence="9 10">G184AR</strain>
    </source>
</reference>
<dbReference type="GO" id="GO:0005509">
    <property type="term" value="F:calcium ion binding"/>
    <property type="evidence" value="ECO:0007669"/>
    <property type="project" value="InterPro"/>
</dbReference>
<evidence type="ECO:0000256" key="3">
    <source>
        <dbReference type="ARBA" id="ARBA00022723"/>
    </source>
</evidence>
<accession>A0T074</accession>
<evidence type="ECO:0000256" key="1">
    <source>
        <dbReference type="ARBA" id="ARBA00001913"/>
    </source>
</evidence>
<dbReference type="NCBIfam" id="NF006969">
    <property type="entry name" value="PRK09441.1-2"/>
    <property type="match status" value="1"/>
</dbReference>
<comment type="similarity">
    <text evidence="2">Belongs to the glycosyl hydrolase 13 family.</text>
</comment>
<dbReference type="InterPro" id="IPR006047">
    <property type="entry name" value="GH13_cat_dom"/>
</dbReference>
<dbReference type="SMART" id="SM00642">
    <property type="entry name" value="Aamy"/>
    <property type="match status" value="1"/>
</dbReference>
<evidence type="ECO:0000256" key="6">
    <source>
        <dbReference type="ARBA" id="ARBA00023295"/>
    </source>
</evidence>
<evidence type="ECO:0000259" key="7">
    <source>
        <dbReference type="SMART" id="SM00642"/>
    </source>
</evidence>
<dbReference type="InterPro" id="IPR013776">
    <property type="entry name" value="A-amylase_thermo"/>
</dbReference>
<dbReference type="OrthoDB" id="550577at2759"/>
<gene>
    <name evidence="8" type="primary">AMY1</name>
    <name evidence="9" type="ORF">I7I52_12468</name>
</gene>
<dbReference type="PIRSF" id="PIRSF001021">
    <property type="entry name" value="Alph-amls_thrmst"/>
    <property type="match status" value="1"/>
</dbReference>
<dbReference type="EMBL" id="JAEVHI010000006">
    <property type="protein sequence ID" value="KAG5288848.1"/>
    <property type="molecule type" value="Genomic_DNA"/>
</dbReference>
<evidence type="ECO:0000256" key="2">
    <source>
        <dbReference type="ARBA" id="ARBA00008061"/>
    </source>
</evidence>
<feature type="domain" description="Glycosyl hydrolase family 13 catalytic" evidence="7">
    <location>
        <begin position="36"/>
        <end position="426"/>
    </location>
</feature>
<dbReference type="SUPFAM" id="SSF51011">
    <property type="entry name" value="Glycosyl hydrolase domain"/>
    <property type="match status" value="1"/>
</dbReference>
<evidence type="ECO:0000313" key="10">
    <source>
        <dbReference type="Proteomes" id="UP000670092"/>
    </source>
</evidence>
<dbReference type="GO" id="GO:0005975">
    <property type="term" value="P:carbohydrate metabolic process"/>
    <property type="evidence" value="ECO:0007669"/>
    <property type="project" value="InterPro"/>
</dbReference>
<sequence>MGSFISSAYQHIFRKRETQWLDIDDFDLDEPGEPNQLMFQAFEWYVPDDQRHWLRLRAALPSLKEIGVTSILLPPGCKAMSPSGNGYELYDLYDLGEFYQKGSRATKWGTKEELVALVTKAHEMEIRIIWDTVLNHKAGADHTEKCNAVMVHPKDRRKVISKPVEIEAWLGFTFPGRGERYSEMKYHWYHFSGVDFDARNKNKGIYKILGPDKNKDWARDVSKENGNYDYLMFSNLDYSNPEVREDVFKWIEWMGHQLPLSGLRLDAAKHVSSGFLKDFVAHVRRTVGPGWLLVAEYWKAEVRELLEYLGRMDYIVSLFDAPLVRRFSDISRSEFADLRKVFEGSLVKYERKHAVTFVMNHDTQPSQSLEEPIADFFKPLAYALILLRKEGYPCLFYGDLYGVCGGCKGILKPSCNDKLADLALARNLYAYGRQRDYFDKRHCIGFVRFGDSGHPDGLACVLSNGPAATKRMYVGKAHADSVWTEIYGYCRSRVKIDSRGYGVFGVVARNVSVWVREDAAGRERFGKFDSDIYSSLQGDH</sequence>
<evidence type="ECO:0000313" key="9">
    <source>
        <dbReference type="EMBL" id="KAG5288848.1"/>
    </source>
</evidence>
<keyword evidence="4" id="KW-0378">Hydrolase</keyword>